<sequence>MVQAYLQKENGSGLQNLKYSEEFTNFLVILGSYSSQALNIFQQNLEGRAIQNIRRLRRNENDYLTDSDLCYENVARFKRLIDTLLLAL</sequence>
<accession>A0A2N0NLI2</accession>
<proteinExistence type="predicted"/>
<comment type="caution">
    <text evidence="1">The sequence shown here is derived from an EMBL/GenBank/DDBJ whole genome shotgun (WGS) entry which is preliminary data.</text>
</comment>
<dbReference type="VEuPathDB" id="FungiDB:RhiirA1_479137"/>
<organism evidence="1 2">
    <name type="scientific">Rhizophagus irregularis</name>
    <dbReference type="NCBI Taxonomy" id="588596"/>
    <lineage>
        <taxon>Eukaryota</taxon>
        <taxon>Fungi</taxon>
        <taxon>Fungi incertae sedis</taxon>
        <taxon>Mucoromycota</taxon>
        <taxon>Glomeromycotina</taxon>
        <taxon>Glomeromycetes</taxon>
        <taxon>Glomerales</taxon>
        <taxon>Glomeraceae</taxon>
        <taxon>Rhizophagus</taxon>
    </lineage>
</organism>
<reference evidence="1 2" key="1">
    <citation type="submission" date="2016-04" db="EMBL/GenBank/DDBJ databases">
        <title>Genome analyses suggest a sexual origin of heterokaryosis in a supposedly ancient asexual fungus.</title>
        <authorList>
            <person name="Ropars J."/>
            <person name="Sedzielewska K."/>
            <person name="Noel J."/>
            <person name="Charron P."/>
            <person name="Farinelli L."/>
            <person name="Marton T."/>
            <person name="Kruger M."/>
            <person name="Pelin A."/>
            <person name="Brachmann A."/>
            <person name="Corradi N."/>
        </authorList>
    </citation>
    <scope>NUCLEOTIDE SEQUENCE [LARGE SCALE GENOMIC DNA]</scope>
    <source>
        <strain evidence="1 2">A5</strain>
    </source>
</reference>
<gene>
    <name evidence="1" type="ORF">RhiirA5_436718</name>
</gene>
<protein>
    <submittedName>
        <fullName evidence="1">Uncharacterized protein</fullName>
    </submittedName>
</protein>
<evidence type="ECO:0000313" key="2">
    <source>
        <dbReference type="Proteomes" id="UP000232722"/>
    </source>
</evidence>
<dbReference type="Proteomes" id="UP000232722">
    <property type="component" value="Unassembled WGS sequence"/>
</dbReference>
<dbReference type="EMBL" id="LLXJ01004790">
    <property type="protein sequence ID" value="PKB95443.1"/>
    <property type="molecule type" value="Genomic_DNA"/>
</dbReference>
<name>A0A2N0NLI2_9GLOM</name>
<reference evidence="1 2" key="2">
    <citation type="submission" date="2017-09" db="EMBL/GenBank/DDBJ databases">
        <title>Extensive intraspecific genome diversity in a model arbuscular mycorrhizal fungus.</title>
        <authorList>
            <person name="Chen E.C."/>
            <person name="Morin E."/>
            <person name="Beaudet D."/>
            <person name="Noel J."/>
            <person name="Ndikumana S."/>
            <person name="Charron P."/>
            <person name="St-Onge C."/>
            <person name="Giorgi J."/>
            <person name="Grigoriev I.V."/>
            <person name="Roux C."/>
            <person name="Martin F.M."/>
            <person name="Corradi N."/>
        </authorList>
    </citation>
    <scope>NUCLEOTIDE SEQUENCE [LARGE SCALE GENOMIC DNA]</scope>
    <source>
        <strain evidence="1 2">A5</strain>
    </source>
</reference>
<evidence type="ECO:0000313" key="1">
    <source>
        <dbReference type="EMBL" id="PKB95443.1"/>
    </source>
</evidence>
<dbReference type="AlphaFoldDB" id="A0A2N0NLI2"/>